<dbReference type="AlphaFoldDB" id="A0AAD7D8I0"/>
<gene>
    <name evidence="1" type="ORF">B0H17DRAFT_1077680</name>
</gene>
<name>A0AAD7D8I0_MYCRO</name>
<proteinExistence type="predicted"/>
<sequence length="194" mass="21649">MGNGQQPHGPYISTITMSNPLTFSDKKLVDSPIVGAEGAVHYTTSTTHGFRGRKITTIMAASGIVGVIDWRKKTFAINGVQRDWDDLKERSGGIFSSEREWNWANRPYNLKYHHSHKELLATPNFGNSAGAVRFTIYEHHLLHGNDPAVIYFPHAMQDEGERMFLLMAILQTEMHRQDQVQSTRNAGVIAAAGS</sequence>
<dbReference type="EMBL" id="JARKIE010000129">
    <property type="protein sequence ID" value="KAJ7679661.1"/>
    <property type="molecule type" value="Genomic_DNA"/>
</dbReference>
<reference evidence="1" key="1">
    <citation type="submission" date="2023-03" db="EMBL/GenBank/DDBJ databases">
        <title>Massive genome expansion in bonnet fungi (Mycena s.s.) driven by repeated elements and novel gene families across ecological guilds.</title>
        <authorList>
            <consortium name="Lawrence Berkeley National Laboratory"/>
            <person name="Harder C.B."/>
            <person name="Miyauchi S."/>
            <person name="Viragh M."/>
            <person name="Kuo A."/>
            <person name="Thoen E."/>
            <person name="Andreopoulos B."/>
            <person name="Lu D."/>
            <person name="Skrede I."/>
            <person name="Drula E."/>
            <person name="Henrissat B."/>
            <person name="Morin E."/>
            <person name="Kohler A."/>
            <person name="Barry K."/>
            <person name="LaButti K."/>
            <person name="Morin E."/>
            <person name="Salamov A."/>
            <person name="Lipzen A."/>
            <person name="Mereny Z."/>
            <person name="Hegedus B."/>
            <person name="Baldrian P."/>
            <person name="Stursova M."/>
            <person name="Weitz H."/>
            <person name="Taylor A."/>
            <person name="Grigoriev I.V."/>
            <person name="Nagy L.G."/>
            <person name="Martin F."/>
            <person name="Kauserud H."/>
        </authorList>
    </citation>
    <scope>NUCLEOTIDE SEQUENCE</scope>
    <source>
        <strain evidence="1">CBHHK067</strain>
    </source>
</reference>
<evidence type="ECO:0000313" key="2">
    <source>
        <dbReference type="Proteomes" id="UP001221757"/>
    </source>
</evidence>
<protein>
    <submittedName>
        <fullName evidence="1">Uncharacterized protein</fullName>
    </submittedName>
</protein>
<organism evidence="1 2">
    <name type="scientific">Mycena rosella</name>
    <name type="common">Pink bonnet</name>
    <name type="synonym">Agaricus rosellus</name>
    <dbReference type="NCBI Taxonomy" id="1033263"/>
    <lineage>
        <taxon>Eukaryota</taxon>
        <taxon>Fungi</taxon>
        <taxon>Dikarya</taxon>
        <taxon>Basidiomycota</taxon>
        <taxon>Agaricomycotina</taxon>
        <taxon>Agaricomycetes</taxon>
        <taxon>Agaricomycetidae</taxon>
        <taxon>Agaricales</taxon>
        <taxon>Marasmiineae</taxon>
        <taxon>Mycenaceae</taxon>
        <taxon>Mycena</taxon>
    </lineage>
</organism>
<evidence type="ECO:0000313" key="1">
    <source>
        <dbReference type="EMBL" id="KAJ7679661.1"/>
    </source>
</evidence>
<keyword evidence="2" id="KW-1185">Reference proteome</keyword>
<accession>A0AAD7D8I0</accession>
<comment type="caution">
    <text evidence="1">The sequence shown here is derived from an EMBL/GenBank/DDBJ whole genome shotgun (WGS) entry which is preliminary data.</text>
</comment>
<dbReference type="Proteomes" id="UP001221757">
    <property type="component" value="Unassembled WGS sequence"/>
</dbReference>